<accession>A0A7J9CWB6</accession>
<reference evidence="1 2" key="1">
    <citation type="journal article" date="2019" name="Genome Biol. Evol.">
        <title>Insights into the evolution of the New World diploid cottons (Gossypium, subgenus Houzingenia) based on genome sequencing.</title>
        <authorList>
            <person name="Grover C.E."/>
            <person name="Arick M.A. 2nd"/>
            <person name="Thrash A."/>
            <person name="Conover J.L."/>
            <person name="Sanders W.S."/>
            <person name="Peterson D.G."/>
            <person name="Frelichowski J.E."/>
            <person name="Scheffler J.A."/>
            <person name="Scheffler B.E."/>
            <person name="Wendel J.F."/>
        </authorList>
    </citation>
    <scope>NUCLEOTIDE SEQUENCE [LARGE SCALE GENOMIC DNA]</scope>
    <source>
        <strain evidence="1">5</strain>
        <tissue evidence="1">Leaf</tissue>
    </source>
</reference>
<keyword evidence="2" id="KW-1185">Reference proteome</keyword>
<organism evidence="1 2">
    <name type="scientific">Gossypium gossypioides</name>
    <name type="common">Mexican cotton</name>
    <name type="synonym">Selera gossypioides</name>
    <dbReference type="NCBI Taxonomy" id="34282"/>
    <lineage>
        <taxon>Eukaryota</taxon>
        <taxon>Viridiplantae</taxon>
        <taxon>Streptophyta</taxon>
        <taxon>Embryophyta</taxon>
        <taxon>Tracheophyta</taxon>
        <taxon>Spermatophyta</taxon>
        <taxon>Magnoliopsida</taxon>
        <taxon>eudicotyledons</taxon>
        <taxon>Gunneridae</taxon>
        <taxon>Pentapetalae</taxon>
        <taxon>rosids</taxon>
        <taxon>malvids</taxon>
        <taxon>Malvales</taxon>
        <taxon>Malvaceae</taxon>
        <taxon>Malvoideae</taxon>
        <taxon>Gossypium</taxon>
    </lineage>
</organism>
<evidence type="ECO:0008006" key="3">
    <source>
        <dbReference type="Google" id="ProtNLM"/>
    </source>
</evidence>
<name>A0A7J9CWB6_GOSGO</name>
<dbReference type="Proteomes" id="UP000593579">
    <property type="component" value="Unassembled WGS sequence"/>
</dbReference>
<gene>
    <name evidence="1" type="ORF">Gogos_001381</name>
</gene>
<protein>
    <recommendedName>
        <fullName evidence="3">RNase H type-1 domain-containing protein</fullName>
    </recommendedName>
</protein>
<evidence type="ECO:0000313" key="1">
    <source>
        <dbReference type="EMBL" id="MBA0752555.1"/>
    </source>
</evidence>
<dbReference type="OrthoDB" id="10321008at2759"/>
<evidence type="ECO:0000313" key="2">
    <source>
        <dbReference type="Proteomes" id="UP000593579"/>
    </source>
</evidence>
<dbReference type="AlphaFoldDB" id="A0A7J9CWB6"/>
<sequence>MGVPGVDTWKIRFKQCLDVIEELCETMLRIRFVALVDSWEVIVKVVNARNERLTGGSNSALMRRILQRFSRFQQWNIYHISREGNRETDRLVKLVHLDSASYSPAAANSASGWNWRRFLWLKDVV</sequence>
<dbReference type="EMBL" id="JABEZY010000013">
    <property type="protein sequence ID" value="MBA0752555.1"/>
    <property type="molecule type" value="Genomic_DNA"/>
</dbReference>
<proteinExistence type="predicted"/>
<comment type="caution">
    <text evidence="1">The sequence shown here is derived from an EMBL/GenBank/DDBJ whole genome shotgun (WGS) entry which is preliminary data.</text>
</comment>
<feature type="non-terminal residue" evidence="1">
    <location>
        <position position="1"/>
    </location>
</feature>